<dbReference type="KEGG" id="lrs:PX52LOC_06063"/>
<sequence length="70" mass="7934">MLSVMAKRKQSTKDDDSDGGGVLFIRLPEAVREAFERMLAEDPLRPKKQDIGLRALVAHLELNGYWPPKK</sequence>
<feature type="region of interest" description="Disordered" evidence="1">
    <location>
        <begin position="1"/>
        <end position="22"/>
    </location>
</feature>
<feature type="compositionally biased region" description="Basic residues" evidence="1">
    <location>
        <begin position="1"/>
        <end position="10"/>
    </location>
</feature>
<accession>A0A5C1AMQ9</accession>
<gene>
    <name evidence="2" type="ORF">PX52LOC_06063</name>
</gene>
<evidence type="ECO:0000256" key="1">
    <source>
        <dbReference type="SAM" id="MobiDB-lite"/>
    </source>
</evidence>
<keyword evidence="3" id="KW-1185">Reference proteome</keyword>
<protein>
    <submittedName>
        <fullName evidence="2">Uncharacterized protein</fullName>
    </submittedName>
</protein>
<name>A0A5C1AMQ9_9BACT</name>
<dbReference type="RefSeq" id="WP_149113454.1">
    <property type="nucleotide sequence ID" value="NZ_CP042425.1"/>
</dbReference>
<dbReference type="AlphaFoldDB" id="A0A5C1AMQ9"/>
<organism evidence="2 3">
    <name type="scientific">Limnoglobus roseus</name>
    <dbReference type="NCBI Taxonomy" id="2598579"/>
    <lineage>
        <taxon>Bacteria</taxon>
        <taxon>Pseudomonadati</taxon>
        <taxon>Planctomycetota</taxon>
        <taxon>Planctomycetia</taxon>
        <taxon>Gemmatales</taxon>
        <taxon>Gemmataceae</taxon>
        <taxon>Limnoglobus</taxon>
    </lineage>
</organism>
<evidence type="ECO:0000313" key="3">
    <source>
        <dbReference type="Proteomes" id="UP000324974"/>
    </source>
</evidence>
<reference evidence="3" key="1">
    <citation type="submission" date="2019-08" db="EMBL/GenBank/DDBJ databases">
        <title>Limnoglobus roseus gen. nov., sp. nov., a novel freshwater planctomycete with a giant genome from the family Gemmataceae.</title>
        <authorList>
            <person name="Kulichevskaya I.S."/>
            <person name="Naumoff D.G."/>
            <person name="Miroshnikov K."/>
            <person name="Ivanova A."/>
            <person name="Philippov D.A."/>
            <person name="Hakobyan A."/>
            <person name="Rijpstra I.C."/>
            <person name="Sinninghe Damste J.S."/>
            <person name="Liesack W."/>
            <person name="Dedysh S.N."/>
        </authorList>
    </citation>
    <scope>NUCLEOTIDE SEQUENCE [LARGE SCALE GENOMIC DNA]</scope>
    <source>
        <strain evidence="3">PX52</strain>
    </source>
</reference>
<proteinExistence type="predicted"/>
<evidence type="ECO:0000313" key="2">
    <source>
        <dbReference type="EMBL" id="QEL19012.1"/>
    </source>
</evidence>
<dbReference type="Proteomes" id="UP000324974">
    <property type="component" value="Chromosome"/>
</dbReference>
<dbReference type="EMBL" id="CP042425">
    <property type="protein sequence ID" value="QEL19012.1"/>
    <property type="molecule type" value="Genomic_DNA"/>
</dbReference>